<dbReference type="PROSITE" id="PS00519">
    <property type="entry name" value="HTH_ASNC_1"/>
    <property type="match status" value="1"/>
</dbReference>
<keyword evidence="1" id="KW-0805">Transcription regulation</keyword>
<organism evidence="5 6">
    <name type="scientific">Psychromonas aquatilis</name>
    <dbReference type="NCBI Taxonomy" id="2005072"/>
    <lineage>
        <taxon>Bacteria</taxon>
        <taxon>Pseudomonadati</taxon>
        <taxon>Pseudomonadota</taxon>
        <taxon>Gammaproteobacteria</taxon>
        <taxon>Alteromonadales</taxon>
        <taxon>Psychromonadaceae</taxon>
        <taxon>Psychromonas</taxon>
    </lineage>
</organism>
<evidence type="ECO:0000256" key="1">
    <source>
        <dbReference type="ARBA" id="ARBA00023015"/>
    </source>
</evidence>
<name>A0ABU9GTP7_9GAMM</name>
<dbReference type="InterPro" id="IPR019885">
    <property type="entry name" value="Tscrpt_reg_HTH_AsnC-type_CS"/>
</dbReference>
<evidence type="ECO:0000313" key="5">
    <source>
        <dbReference type="EMBL" id="MEL0630701.1"/>
    </source>
</evidence>
<comment type="caution">
    <text evidence="5">The sequence shown here is derived from an EMBL/GenBank/DDBJ whole genome shotgun (WGS) entry which is preliminary data.</text>
</comment>
<dbReference type="InterPro" id="IPR019888">
    <property type="entry name" value="Tscrpt_reg_AsnC-like"/>
</dbReference>
<dbReference type="SUPFAM" id="SSF54909">
    <property type="entry name" value="Dimeric alpha+beta barrel"/>
    <property type="match status" value="1"/>
</dbReference>
<sequence>MDRIDRHILATLQHDGRISTADLAEKVGLSPSPCARRLKRLEDDGFIQHYQANLEKEKVGINMTFFVEIGLNRHQEDTIESFESALLEMPEVINAHVVSGSFDYLLEVVSPNLQGYEAFTNKLHKLSSVKDIHTHLSVRQLATKRVLPVYL</sequence>
<protein>
    <submittedName>
        <fullName evidence="5">Lrp/AsnC family transcriptional regulator</fullName>
    </submittedName>
</protein>
<dbReference type="Gene3D" id="3.30.70.920">
    <property type="match status" value="1"/>
</dbReference>
<dbReference type="Pfam" id="PF01037">
    <property type="entry name" value="AsnC_trans_reg"/>
    <property type="match status" value="1"/>
</dbReference>
<dbReference type="PANTHER" id="PTHR30154:SF34">
    <property type="entry name" value="TRANSCRIPTIONAL REGULATOR AZLB"/>
    <property type="match status" value="1"/>
</dbReference>
<proteinExistence type="predicted"/>
<reference evidence="5 6" key="1">
    <citation type="submission" date="2024-02" db="EMBL/GenBank/DDBJ databases">
        <title>Bacteria isolated from the canopy kelp, Nereocystis luetkeana.</title>
        <authorList>
            <person name="Pfister C.A."/>
            <person name="Younker I.T."/>
            <person name="Light S.H."/>
        </authorList>
    </citation>
    <scope>NUCLEOTIDE SEQUENCE [LARGE SCALE GENOMIC DNA]</scope>
    <source>
        <strain evidence="5 6">TI.1.05</strain>
    </source>
</reference>
<dbReference type="RefSeq" id="WP_341598828.1">
    <property type="nucleotide sequence ID" value="NZ_JBAKAZ010000078.1"/>
</dbReference>
<keyword evidence="3" id="KW-0804">Transcription</keyword>
<evidence type="ECO:0000313" key="6">
    <source>
        <dbReference type="Proteomes" id="UP001369082"/>
    </source>
</evidence>
<feature type="domain" description="HTH asnC-type" evidence="4">
    <location>
        <begin position="1"/>
        <end position="62"/>
    </location>
</feature>
<dbReference type="Gene3D" id="1.10.10.10">
    <property type="entry name" value="Winged helix-like DNA-binding domain superfamily/Winged helix DNA-binding domain"/>
    <property type="match status" value="1"/>
</dbReference>
<keyword evidence="2" id="KW-0238">DNA-binding</keyword>
<keyword evidence="6" id="KW-1185">Reference proteome</keyword>
<evidence type="ECO:0000256" key="2">
    <source>
        <dbReference type="ARBA" id="ARBA00023125"/>
    </source>
</evidence>
<dbReference type="InterPro" id="IPR036388">
    <property type="entry name" value="WH-like_DNA-bd_sf"/>
</dbReference>
<evidence type="ECO:0000256" key="3">
    <source>
        <dbReference type="ARBA" id="ARBA00023163"/>
    </source>
</evidence>
<evidence type="ECO:0000259" key="4">
    <source>
        <dbReference type="PROSITE" id="PS50956"/>
    </source>
</evidence>
<dbReference type="InterPro" id="IPR019887">
    <property type="entry name" value="Tscrpt_reg_AsnC/Lrp_C"/>
</dbReference>
<dbReference type="PRINTS" id="PR00033">
    <property type="entry name" value="HTHASNC"/>
</dbReference>
<gene>
    <name evidence="5" type="ORF">V6256_13905</name>
</gene>
<dbReference type="PROSITE" id="PS50956">
    <property type="entry name" value="HTH_ASNC_2"/>
    <property type="match status" value="1"/>
</dbReference>
<dbReference type="Proteomes" id="UP001369082">
    <property type="component" value="Unassembled WGS sequence"/>
</dbReference>
<dbReference type="InterPro" id="IPR011008">
    <property type="entry name" value="Dimeric_a/b-barrel"/>
</dbReference>
<dbReference type="InterPro" id="IPR000485">
    <property type="entry name" value="AsnC-type_HTH_dom"/>
</dbReference>
<dbReference type="SUPFAM" id="SSF46785">
    <property type="entry name" value="Winged helix' DNA-binding domain"/>
    <property type="match status" value="1"/>
</dbReference>
<dbReference type="CDD" id="cd00090">
    <property type="entry name" value="HTH_ARSR"/>
    <property type="match status" value="1"/>
</dbReference>
<dbReference type="InterPro" id="IPR036390">
    <property type="entry name" value="WH_DNA-bd_sf"/>
</dbReference>
<dbReference type="Pfam" id="PF13412">
    <property type="entry name" value="HTH_24"/>
    <property type="match status" value="1"/>
</dbReference>
<accession>A0ABU9GTP7</accession>
<dbReference type="SMART" id="SM00344">
    <property type="entry name" value="HTH_ASNC"/>
    <property type="match status" value="1"/>
</dbReference>
<dbReference type="InterPro" id="IPR011991">
    <property type="entry name" value="ArsR-like_HTH"/>
</dbReference>
<dbReference type="PANTHER" id="PTHR30154">
    <property type="entry name" value="LEUCINE-RESPONSIVE REGULATORY PROTEIN"/>
    <property type="match status" value="1"/>
</dbReference>
<dbReference type="EMBL" id="JBAKAZ010000078">
    <property type="protein sequence ID" value="MEL0630701.1"/>
    <property type="molecule type" value="Genomic_DNA"/>
</dbReference>